<accession>A0AAW1UWU4</accession>
<comment type="caution">
    <text evidence="1">The sequence shown here is derived from an EMBL/GenBank/DDBJ whole genome shotgun (WGS) entry which is preliminary data.</text>
</comment>
<dbReference type="Proteomes" id="UP001431783">
    <property type="component" value="Unassembled WGS sequence"/>
</dbReference>
<sequence>MCVQSPDKSLRDAWSLVKNFSRSLKNIPVPPTNKSCAEEIPLNPRPTRTPINFNLSYLIQYQFDEFIYPIHSKKNNSAPGRGGIYYSVFKNLHVDTLYKLRPYTIKSCETRLR</sequence>
<gene>
    <name evidence="1" type="ORF">WA026_012321</name>
</gene>
<keyword evidence="2" id="KW-1185">Reference proteome</keyword>
<name>A0AAW1UWU4_9CUCU</name>
<organism evidence="1 2">
    <name type="scientific">Henosepilachna vigintioctopunctata</name>
    <dbReference type="NCBI Taxonomy" id="420089"/>
    <lineage>
        <taxon>Eukaryota</taxon>
        <taxon>Metazoa</taxon>
        <taxon>Ecdysozoa</taxon>
        <taxon>Arthropoda</taxon>
        <taxon>Hexapoda</taxon>
        <taxon>Insecta</taxon>
        <taxon>Pterygota</taxon>
        <taxon>Neoptera</taxon>
        <taxon>Endopterygota</taxon>
        <taxon>Coleoptera</taxon>
        <taxon>Polyphaga</taxon>
        <taxon>Cucujiformia</taxon>
        <taxon>Coccinelloidea</taxon>
        <taxon>Coccinellidae</taxon>
        <taxon>Epilachninae</taxon>
        <taxon>Epilachnini</taxon>
        <taxon>Henosepilachna</taxon>
    </lineage>
</organism>
<proteinExistence type="predicted"/>
<evidence type="ECO:0000313" key="2">
    <source>
        <dbReference type="Proteomes" id="UP001431783"/>
    </source>
</evidence>
<reference evidence="1 2" key="1">
    <citation type="submission" date="2023-03" db="EMBL/GenBank/DDBJ databases">
        <title>Genome insight into feeding habits of ladybird beetles.</title>
        <authorList>
            <person name="Li H.-S."/>
            <person name="Huang Y.-H."/>
            <person name="Pang H."/>
        </authorList>
    </citation>
    <scope>NUCLEOTIDE SEQUENCE [LARGE SCALE GENOMIC DNA]</scope>
    <source>
        <strain evidence="1">SYSU_2023b</strain>
        <tissue evidence="1">Whole body</tissue>
    </source>
</reference>
<protein>
    <submittedName>
        <fullName evidence="1">Uncharacterized protein</fullName>
    </submittedName>
</protein>
<dbReference type="EMBL" id="JARQZJ010000096">
    <property type="protein sequence ID" value="KAK9885568.1"/>
    <property type="molecule type" value="Genomic_DNA"/>
</dbReference>
<dbReference type="AlphaFoldDB" id="A0AAW1UWU4"/>
<evidence type="ECO:0000313" key="1">
    <source>
        <dbReference type="EMBL" id="KAK9885568.1"/>
    </source>
</evidence>